<dbReference type="GO" id="GO:0005886">
    <property type="term" value="C:plasma membrane"/>
    <property type="evidence" value="ECO:0007669"/>
    <property type="project" value="TreeGrafter"/>
</dbReference>
<dbReference type="KEGG" id="rxy:Rxyl_0701"/>
<evidence type="ECO:0000256" key="1">
    <source>
        <dbReference type="ARBA" id="ARBA00004141"/>
    </source>
</evidence>
<reference evidence="7 8" key="1">
    <citation type="submission" date="2006-06" db="EMBL/GenBank/DDBJ databases">
        <title>Complete sequence of Rubrobacter xylanophilus DSM 9941.</title>
        <authorList>
            <consortium name="US DOE Joint Genome Institute"/>
            <person name="Copeland A."/>
            <person name="Lucas S."/>
            <person name="Lapidus A."/>
            <person name="Barry K."/>
            <person name="Detter J.C."/>
            <person name="Glavina del Rio T."/>
            <person name="Hammon N."/>
            <person name="Israni S."/>
            <person name="Dalin E."/>
            <person name="Tice H."/>
            <person name="Pitluck S."/>
            <person name="Munk A.C."/>
            <person name="Brettin T."/>
            <person name="Bruce D."/>
            <person name="Han C."/>
            <person name="Tapia R."/>
            <person name="Gilna P."/>
            <person name="Schmutz J."/>
            <person name="Larimer F."/>
            <person name="Land M."/>
            <person name="Hauser L."/>
            <person name="Kyrpides N."/>
            <person name="Lykidis A."/>
            <person name="da Costa M.S."/>
            <person name="Rainey F.A."/>
            <person name="Empadinhas N."/>
            <person name="Jolivet E."/>
            <person name="Battista J.R."/>
            <person name="Richardson P."/>
        </authorList>
    </citation>
    <scope>NUCLEOTIDE SEQUENCE [LARGE SCALE GENOMIC DNA]</scope>
    <source>
        <strain evidence="8">DSM 9941 / NBRC 16129 / PRD-1</strain>
    </source>
</reference>
<dbReference type="InterPro" id="IPR052165">
    <property type="entry name" value="Membrane_assoc_protease"/>
</dbReference>
<proteinExistence type="predicted"/>
<dbReference type="SUPFAM" id="SSF141322">
    <property type="entry name" value="NfeD domain-like"/>
    <property type="match status" value="1"/>
</dbReference>
<evidence type="ECO:0000256" key="3">
    <source>
        <dbReference type="ARBA" id="ARBA00022989"/>
    </source>
</evidence>
<gene>
    <name evidence="7" type="ordered locus">Rxyl_0701</name>
</gene>
<evidence type="ECO:0000256" key="4">
    <source>
        <dbReference type="ARBA" id="ARBA00023136"/>
    </source>
</evidence>
<keyword evidence="3 5" id="KW-1133">Transmembrane helix</keyword>
<keyword evidence="2 5" id="KW-0812">Transmembrane</keyword>
<protein>
    <recommendedName>
        <fullName evidence="6">NfeD-like C-terminal domain-containing protein</fullName>
    </recommendedName>
</protein>
<comment type="subcellular location">
    <subcellularLocation>
        <location evidence="1">Membrane</location>
        <topology evidence="1">Multi-pass membrane protein</topology>
    </subcellularLocation>
</comment>
<evidence type="ECO:0000256" key="5">
    <source>
        <dbReference type="SAM" id="Phobius"/>
    </source>
</evidence>
<feature type="domain" description="NfeD-like C-terminal" evidence="6">
    <location>
        <begin position="89"/>
        <end position="147"/>
    </location>
</feature>
<dbReference type="Gene3D" id="2.40.50.140">
    <property type="entry name" value="Nucleic acid-binding proteins"/>
    <property type="match status" value="1"/>
</dbReference>
<dbReference type="HOGENOM" id="CLU_116732_2_0_11"/>
<sequence>MGDDLDIIFWAVVAALAFIGEIFTVSFFLLFFCAGALVALALAAAGLGVGLQAAGFVAATVLSMAALRPAIVNRISLRGGERYEPRGGIAGRSGVVTDPIEPGSSGTVRIGSGEFWSARAVYPGQRIEAGARVRVLDTDGLTALVEPLEGGEGGEKR</sequence>
<dbReference type="eggNOG" id="COG1585">
    <property type="taxonomic scope" value="Bacteria"/>
</dbReference>
<feature type="transmembrane region" description="Helical" evidence="5">
    <location>
        <begin position="7"/>
        <end position="32"/>
    </location>
</feature>
<evidence type="ECO:0000256" key="2">
    <source>
        <dbReference type="ARBA" id="ARBA00022692"/>
    </source>
</evidence>
<dbReference type="AlphaFoldDB" id="Q1AY57"/>
<dbReference type="InterPro" id="IPR002810">
    <property type="entry name" value="NfeD-like_C"/>
</dbReference>
<evidence type="ECO:0000259" key="6">
    <source>
        <dbReference type="Pfam" id="PF01957"/>
    </source>
</evidence>
<keyword evidence="8" id="KW-1185">Reference proteome</keyword>
<name>Q1AY57_RUBXD</name>
<dbReference type="RefSeq" id="WP_011563689.1">
    <property type="nucleotide sequence ID" value="NC_008148.1"/>
</dbReference>
<dbReference type="PANTHER" id="PTHR33507:SF3">
    <property type="entry name" value="INNER MEMBRANE PROTEIN YBBJ"/>
    <property type="match status" value="1"/>
</dbReference>
<keyword evidence="4 5" id="KW-0472">Membrane</keyword>
<organism evidence="7 8">
    <name type="scientific">Rubrobacter xylanophilus (strain DSM 9941 / JCM 11954 / NBRC 16129 / PRD-1)</name>
    <dbReference type="NCBI Taxonomy" id="266117"/>
    <lineage>
        <taxon>Bacteria</taxon>
        <taxon>Bacillati</taxon>
        <taxon>Actinomycetota</taxon>
        <taxon>Rubrobacteria</taxon>
        <taxon>Rubrobacterales</taxon>
        <taxon>Rubrobacteraceae</taxon>
        <taxon>Rubrobacter</taxon>
    </lineage>
</organism>
<evidence type="ECO:0000313" key="7">
    <source>
        <dbReference type="EMBL" id="ABG03671.1"/>
    </source>
</evidence>
<dbReference type="EMBL" id="CP000386">
    <property type="protein sequence ID" value="ABG03671.1"/>
    <property type="molecule type" value="Genomic_DNA"/>
</dbReference>
<feature type="transmembrane region" description="Helical" evidence="5">
    <location>
        <begin position="38"/>
        <end position="67"/>
    </location>
</feature>
<accession>Q1AY57</accession>
<evidence type="ECO:0000313" key="8">
    <source>
        <dbReference type="Proteomes" id="UP000006637"/>
    </source>
</evidence>
<dbReference type="PANTHER" id="PTHR33507">
    <property type="entry name" value="INNER MEMBRANE PROTEIN YBBJ"/>
    <property type="match status" value="1"/>
</dbReference>
<dbReference type="InterPro" id="IPR012340">
    <property type="entry name" value="NA-bd_OB-fold"/>
</dbReference>
<dbReference type="OrthoDB" id="9792945at2"/>
<dbReference type="Pfam" id="PF01957">
    <property type="entry name" value="NfeD"/>
    <property type="match status" value="1"/>
</dbReference>
<dbReference type="Proteomes" id="UP000006637">
    <property type="component" value="Chromosome"/>
</dbReference>
<dbReference type="STRING" id="266117.Rxyl_0701"/>